<feature type="transmembrane region" description="Helical" evidence="7">
    <location>
        <begin position="31"/>
        <end position="52"/>
    </location>
</feature>
<evidence type="ECO:0000256" key="4">
    <source>
        <dbReference type="ARBA" id="ARBA00022692"/>
    </source>
</evidence>
<organism evidence="9 10">
    <name type="scientific">Pandoraea iniqua</name>
    <dbReference type="NCBI Taxonomy" id="2508288"/>
    <lineage>
        <taxon>Bacteria</taxon>
        <taxon>Pseudomonadati</taxon>
        <taxon>Pseudomonadota</taxon>
        <taxon>Betaproteobacteria</taxon>
        <taxon>Burkholderiales</taxon>
        <taxon>Burkholderiaceae</taxon>
        <taxon>Pandoraea</taxon>
    </lineage>
</organism>
<evidence type="ECO:0000256" key="2">
    <source>
        <dbReference type="ARBA" id="ARBA00022448"/>
    </source>
</evidence>
<dbReference type="InterPro" id="IPR045621">
    <property type="entry name" value="BPD_transp_1_N"/>
</dbReference>
<dbReference type="InterPro" id="IPR000515">
    <property type="entry name" value="MetI-like"/>
</dbReference>
<feature type="transmembrane region" description="Helical" evidence="7">
    <location>
        <begin position="257"/>
        <end position="283"/>
    </location>
</feature>
<dbReference type="SUPFAM" id="SSF161098">
    <property type="entry name" value="MetI-like"/>
    <property type="match status" value="1"/>
</dbReference>
<evidence type="ECO:0000256" key="1">
    <source>
        <dbReference type="ARBA" id="ARBA00004651"/>
    </source>
</evidence>
<evidence type="ECO:0000256" key="5">
    <source>
        <dbReference type="ARBA" id="ARBA00022989"/>
    </source>
</evidence>
<evidence type="ECO:0000313" key="9">
    <source>
        <dbReference type="EMBL" id="VVE15483.1"/>
    </source>
</evidence>
<dbReference type="RefSeq" id="WP_150684585.1">
    <property type="nucleotide sequence ID" value="NZ_CABPSI010000003.1"/>
</dbReference>
<evidence type="ECO:0000313" key="10">
    <source>
        <dbReference type="Proteomes" id="UP000333828"/>
    </source>
</evidence>
<dbReference type="PANTHER" id="PTHR43163">
    <property type="entry name" value="DIPEPTIDE TRANSPORT SYSTEM PERMEASE PROTEIN DPPB-RELATED"/>
    <property type="match status" value="1"/>
</dbReference>
<feature type="domain" description="ABC transmembrane type-1" evidence="8">
    <location>
        <begin position="117"/>
        <end position="322"/>
    </location>
</feature>
<dbReference type="PANTHER" id="PTHR43163:SF6">
    <property type="entry name" value="DIPEPTIDE TRANSPORT SYSTEM PERMEASE PROTEIN DPPB-RELATED"/>
    <property type="match status" value="1"/>
</dbReference>
<feature type="transmembrane region" description="Helical" evidence="7">
    <location>
        <begin position="123"/>
        <end position="144"/>
    </location>
</feature>
<accession>A0A5E4VU40</accession>
<keyword evidence="2 7" id="KW-0813">Transport</keyword>
<dbReference type="Proteomes" id="UP000333828">
    <property type="component" value="Unassembled WGS sequence"/>
</dbReference>
<keyword evidence="6 7" id="KW-0472">Membrane</keyword>
<dbReference type="GO" id="GO:0055085">
    <property type="term" value="P:transmembrane transport"/>
    <property type="evidence" value="ECO:0007669"/>
    <property type="project" value="InterPro"/>
</dbReference>
<dbReference type="EMBL" id="CABPSI010000003">
    <property type="protein sequence ID" value="VVE15483.1"/>
    <property type="molecule type" value="Genomic_DNA"/>
</dbReference>
<evidence type="ECO:0000256" key="3">
    <source>
        <dbReference type="ARBA" id="ARBA00022475"/>
    </source>
</evidence>
<protein>
    <submittedName>
        <fullName evidence="9">Binding-protein-dependent transport system inner membrane protein</fullName>
    </submittedName>
</protein>
<comment type="subcellular location">
    <subcellularLocation>
        <location evidence="1 7">Cell membrane</location>
        <topology evidence="1 7">Multi-pass membrane protein</topology>
    </subcellularLocation>
</comment>
<evidence type="ECO:0000256" key="7">
    <source>
        <dbReference type="RuleBase" id="RU363032"/>
    </source>
</evidence>
<evidence type="ECO:0000259" key="8">
    <source>
        <dbReference type="PROSITE" id="PS50928"/>
    </source>
</evidence>
<keyword evidence="10" id="KW-1185">Reference proteome</keyword>
<dbReference type="Gene3D" id="1.10.3720.10">
    <property type="entry name" value="MetI-like"/>
    <property type="match status" value="1"/>
</dbReference>
<dbReference type="Pfam" id="PF00528">
    <property type="entry name" value="BPD_transp_1"/>
    <property type="match status" value="1"/>
</dbReference>
<dbReference type="PROSITE" id="PS50928">
    <property type="entry name" value="ABC_TM1"/>
    <property type="match status" value="1"/>
</dbReference>
<keyword evidence="3" id="KW-1003">Cell membrane</keyword>
<reference evidence="9 10" key="1">
    <citation type="submission" date="2019-08" db="EMBL/GenBank/DDBJ databases">
        <authorList>
            <person name="Peeters C."/>
        </authorList>
    </citation>
    <scope>NUCLEOTIDE SEQUENCE [LARGE SCALE GENOMIC DNA]</scope>
    <source>
        <strain evidence="9 10">LMG 31115</strain>
    </source>
</reference>
<dbReference type="GO" id="GO:0005886">
    <property type="term" value="C:plasma membrane"/>
    <property type="evidence" value="ECO:0007669"/>
    <property type="project" value="UniProtKB-SubCell"/>
</dbReference>
<dbReference type="InterPro" id="IPR035906">
    <property type="entry name" value="MetI-like_sf"/>
</dbReference>
<comment type="similarity">
    <text evidence="7">Belongs to the binding-protein-dependent transport system permease family.</text>
</comment>
<keyword evidence="4 7" id="KW-0812">Transmembrane</keyword>
<dbReference type="CDD" id="cd06261">
    <property type="entry name" value="TM_PBP2"/>
    <property type="match status" value="1"/>
</dbReference>
<feature type="transmembrane region" description="Helical" evidence="7">
    <location>
        <begin position="200"/>
        <end position="219"/>
    </location>
</feature>
<sequence length="339" mass="35860">MSNLTQSIRAPRTSRTGALLLRLGRYLSARLAMSVLTLWILSLLVFAGGQLLPGDVGRAILGPFADAGAVAALNHKLGVDRPVLVQYLGWLQGLLRGDMGVSHVYRAPVAPFIGHAIVNSLKLAALSFFMVVPLSIFGGVVAALHAGRWPDRIVTIMGVSLTVIPEFVSAIMLILVFSIGLNLFPVDAVFPAGASFGTQLYHLFLPALPLTLVLFGYLAKMARAGTIAALSADFTRTAVLKGLPHGQVLRRHVLPNALLPTITVAMTQLGYMIGGLVVIETLFQYQGIGSLIHGAARTKDFPMLEAGVMVTGAGFTLATLIADLAHSVLDPRVRTGGNA</sequence>
<gene>
    <name evidence="9" type="ORF">PIN31115_02850</name>
</gene>
<keyword evidence="5 7" id="KW-1133">Transmembrane helix</keyword>
<name>A0A5E4VU40_9BURK</name>
<dbReference type="Pfam" id="PF19300">
    <property type="entry name" value="BPD_transp_1_N"/>
    <property type="match status" value="1"/>
</dbReference>
<proteinExistence type="inferred from homology"/>
<feature type="transmembrane region" description="Helical" evidence="7">
    <location>
        <begin position="303"/>
        <end position="325"/>
    </location>
</feature>
<evidence type="ECO:0000256" key="6">
    <source>
        <dbReference type="ARBA" id="ARBA00023136"/>
    </source>
</evidence>
<feature type="transmembrane region" description="Helical" evidence="7">
    <location>
        <begin position="156"/>
        <end position="180"/>
    </location>
</feature>
<dbReference type="AlphaFoldDB" id="A0A5E4VU40"/>